<evidence type="ECO:0000259" key="8">
    <source>
        <dbReference type="Pfam" id="PF13515"/>
    </source>
</evidence>
<keyword evidence="3 6" id="KW-1133">Transmembrane helix</keyword>
<accession>A0AAD7QMQ6</accession>
<sequence>MGDGLPLTHPTPTSTIPGRQLTDSPEATEYSTSVHPSSSSWEPQIRHDDIHNESSTETSADEGEPYSGFRHTLRKHSFRVPSNGSDASPLFEQRIGSGTTFLLDNATEMHDLEGQARIQQNGINRDWAERTGRRRLNVLPRLQHIVRRAIGFFGGPWLTRPLRCSITYFLASLVVFWSPLSRALGPGDTKHLAATATVYFHASRSVGSMIEATLFAETALLYSACLSVLSMLTARFFDEMDHIVIGHAIVLLVFCAGGLGSIAFLKQKMRIATFSTACSLASVTFGSILIHEGSIQRGDVSFAKIMQISVIVNSGIVIATSVCFLVFPYTAIAKLKVTSNNTMKSYANLLSAMTLNFTNGSILTSNEYDKLLKSSQALMTSLDGLLHESMYEHYVWGTVEEYQFQKRLVKSTQRLSQHIGGLKSSYAMKLRLMDMEPGYRRSSCYELFDVFVHYLGPQMDNLVSTLQNALEMLPFHDGRLESRIRVDVGLRNIIITARQTFDDARISTLQEMYSMDVFRSQVESNTQEIYVSLEEVASVCGQFSYGLLTFADGLLQVLTVIEEYAVYLNQGHPRSWDWMKFWERPSAYTMSFKSNDSVTVPLPLSRLFGDDTSDLKFVKPAGSVPFGLRLWRALREFRRSDVKYGIKVGIGAMVFTMPAFIDDTRDIFYHYRGEWGLISFVIVMNISIGSTLSAAFYRILGTAIGTLSAYVAWQLFPSNNIALPIVGFFIAFVCFHMILTGRPNTVFGRFILLTFNLTALYSYSLSRGDDEGDDDEGGSHPMIGEIALHRLIAVIAGVLWGVIITLYVWPNSARAELKRKLGILWIRLGLVWKSDPLSKVPLLRDNPSQSQHVALEEEQNLAKSYLKMRDLVVQAGKEFRLKGPYPVQQYKVIMSVTEEILDAYHNVNTMIVRTTTNSSEVDSDIIRYTEVERKELGNRIFLLFYLLSSALRLGLPLPDHLPNTEHARDRMIAKVNEFRRKQVREARVGSEDEFVLFYSFILATLSINDGLLHMIAMLQQIYGTIEDETLTI</sequence>
<comment type="subcellular location">
    <subcellularLocation>
        <location evidence="1">Membrane</location>
        <topology evidence="1">Multi-pass membrane protein</topology>
    </subcellularLocation>
</comment>
<dbReference type="GeneID" id="80880395"/>
<dbReference type="PANTHER" id="PTHR47804:SF1">
    <property type="entry name" value="DUF2421 DOMAIN-CONTAINING PROTEIN"/>
    <property type="match status" value="1"/>
</dbReference>
<evidence type="ECO:0000256" key="5">
    <source>
        <dbReference type="SAM" id="MobiDB-lite"/>
    </source>
</evidence>
<dbReference type="EMBL" id="JARPMG010000010">
    <property type="protein sequence ID" value="KAJ8098056.1"/>
    <property type="molecule type" value="Genomic_DNA"/>
</dbReference>
<feature type="transmembrane region" description="Helical" evidence="6">
    <location>
        <begin position="994"/>
        <end position="1012"/>
    </location>
</feature>
<feature type="compositionally biased region" description="Polar residues" evidence="5">
    <location>
        <begin position="10"/>
        <end position="42"/>
    </location>
</feature>
<feature type="transmembrane region" description="Helical" evidence="6">
    <location>
        <begin position="271"/>
        <end position="290"/>
    </location>
</feature>
<keyword evidence="2 6" id="KW-0812">Transmembrane</keyword>
<dbReference type="PANTHER" id="PTHR47804">
    <property type="entry name" value="60S RIBOSOMAL PROTEIN L19"/>
    <property type="match status" value="1"/>
</dbReference>
<feature type="transmembrane region" description="Helical" evidence="6">
    <location>
        <begin position="746"/>
        <end position="766"/>
    </location>
</feature>
<evidence type="ECO:0000256" key="2">
    <source>
        <dbReference type="ARBA" id="ARBA00022692"/>
    </source>
</evidence>
<evidence type="ECO:0000256" key="6">
    <source>
        <dbReference type="SAM" id="Phobius"/>
    </source>
</evidence>
<comment type="caution">
    <text evidence="9">The sequence shown here is derived from an EMBL/GenBank/DDBJ whole genome shotgun (WGS) entry which is preliminary data.</text>
</comment>
<feature type="transmembrane region" description="Helical" evidence="6">
    <location>
        <begin position="667"/>
        <end position="688"/>
    </location>
</feature>
<dbReference type="InterPro" id="IPR023244">
    <property type="entry name" value="Brefeldin_A-sensitivity_4"/>
</dbReference>
<feature type="transmembrane region" description="Helical" evidence="6">
    <location>
        <begin position="644"/>
        <end position="661"/>
    </location>
</feature>
<feature type="transmembrane region" description="Helical" evidence="6">
    <location>
        <begin position="695"/>
        <end position="715"/>
    </location>
</feature>
<dbReference type="PRINTS" id="PR02047">
    <property type="entry name" value="BREFELDNASP4"/>
</dbReference>
<dbReference type="Proteomes" id="UP001217417">
    <property type="component" value="Unassembled WGS sequence"/>
</dbReference>
<feature type="transmembrane region" description="Helical" evidence="6">
    <location>
        <begin position="721"/>
        <end position="739"/>
    </location>
</feature>
<feature type="region of interest" description="Disordered" evidence="5">
    <location>
        <begin position="1"/>
        <end position="45"/>
    </location>
</feature>
<name>A0AAD7QMQ6_9ASCO</name>
<dbReference type="GO" id="GO:0016020">
    <property type="term" value="C:membrane"/>
    <property type="evidence" value="ECO:0007669"/>
    <property type="project" value="UniProtKB-SubCell"/>
</dbReference>
<dbReference type="InterPro" id="IPR052430">
    <property type="entry name" value="IVT-Associated"/>
</dbReference>
<proteinExistence type="predicted"/>
<evidence type="ECO:0000313" key="10">
    <source>
        <dbReference type="Proteomes" id="UP001217417"/>
    </source>
</evidence>
<dbReference type="InterPro" id="IPR018820">
    <property type="entry name" value="BRE4-related_DUF2421"/>
</dbReference>
<keyword evidence="4 6" id="KW-0472">Membrane</keyword>
<keyword evidence="10" id="KW-1185">Reference proteome</keyword>
<dbReference type="RefSeq" id="XP_056041506.1">
    <property type="nucleotide sequence ID" value="XM_056185229.1"/>
</dbReference>
<evidence type="ECO:0000259" key="7">
    <source>
        <dbReference type="Pfam" id="PF10334"/>
    </source>
</evidence>
<organism evidence="9 10">
    <name type="scientific">Lipomyces tetrasporus</name>
    <dbReference type="NCBI Taxonomy" id="54092"/>
    <lineage>
        <taxon>Eukaryota</taxon>
        <taxon>Fungi</taxon>
        <taxon>Dikarya</taxon>
        <taxon>Ascomycota</taxon>
        <taxon>Saccharomycotina</taxon>
        <taxon>Lipomycetes</taxon>
        <taxon>Lipomycetales</taxon>
        <taxon>Lipomycetaceae</taxon>
        <taxon>Lipomyces</taxon>
    </lineage>
</organism>
<evidence type="ECO:0000313" key="9">
    <source>
        <dbReference type="EMBL" id="KAJ8098056.1"/>
    </source>
</evidence>
<protein>
    <submittedName>
        <fullName evidence="9">Fusaric acid resistance protein-like-domain-containing protein</fullName>
    </submittedName>
</protein>
<feature type="transmembrane region" description="Helical" evidence="6">
    <location>
        <begin position="243"/>
        <end position="264"/>
    </location>
</feature>
<feature type="transmembrane region" description="Helical" evidence="6">
    <location>
        <begin position="786"/>
        <end position="809"/>
    </location>
</feature>
<feature type="domain" description="Integral membrane bound transporter" evidence="8">
    <location>
        <begin position="667"/>
        <end position="804"/>
    </location>
</feature>
<feature type="domain" description="DUF2421" evidence="7">
    <location>
        <begin position="856"/>
        <end position="964"/>
    </location>
</feature>
<dbReference type="InterPro" id="IPR049453">
    <property type="entry name" value="Memb_transporter_dom"/>
</dbReference>
<evidence type="ECO:0000256" key="3">
    <source>
        <dbReference type="ARBA" id="ARBA00022989"/>
    </source>
</evidence>
<dbReference type="AlphaFoldDB" id="A0AAD7QMQ6"/>
<evidence type="ECO:0000256" key="4">
    <source>
        <dbReference type="ARBA" id="ARBA00023136"/>
    </source>
</evidence>
<feature type="transmembrane region" description="Helical" evidence="6">
    <location>
        <begin position="310"/>
        <end position="332"/>
    </location>
</feature>
<reference evidence="9" key="1">
    <citation type="submission" date="2023-03" db="EMBL/GenBank/DDBJ databases">
        <title>Near-Complete genome sequence of Lipomyces tetrasporous NRRL Y-64009, an oleaginous yeast capable of growing on lignocellulosic hydrolysates.</title>
        <authorList>
            <consortium name="Lawrence Berkeley National Laboratory"/>
            <person name="Jagtap S.S."/>
            <person name="Liu J.-J."/>
            <person name="Walukiewicz H.E."/>
            <person name="Pangilinan J."/>
            <person name="Lipzen A."/>
            <person name="Ahrendt S."/>
            <person name="Koriabine M."/>
            <person name="Cobaugh K."/>
            <person name="Salamov A."/>
            <person name="Yoshinaga Y."/>
            <person name="Ng V."/>
            <person name="Daum C."/>
            <person name="Grigoriev I.V."/>
            <person name="Slininger P.J."/>
            <person name="Dien B.S."/>
            <person name="Jin Y.-S."/>
            <person name="Rao C.V."/>
        </authorList>
    </citation>
    <scope>NUCLEOTIDE SEQUENCE</scope>
    <source>
        <strain evidence="9">NRRL Y-64009</strain>
    </source>
</reference>
<dbReference type="Pfam" id="PF10334">
    <property type="entry name" value="BRE4"/>
    <property type="match status" value="1"/>
</dbReference>
<dbReference type="Pfam" id="PF13515">
    <property type="entry name" value="FUSC_2"/>
    <property type="match status" value="1"/>
</dbReference>
<gene>
    <name evidence="9" type="ORF">POJ06DRAFT_201153</name>
</gene>
<evidence type="ECO:0000256" key="1">
    <source>
        <dbReference type="ARBA" id="ARBA00004141"/>
    </source>
</evidence>